<keyword evidence="4" id="KW-1185">Reference proteome</keyword>
<dbReference type="EMBL" id="PJQM01003103">
    <property type="protein sequence ID" value="RCH90762.1"/>
    <property type="molecule type" value="Genomic_DNA"/>
</dbReference>
<feature type="chain" id="PRO_5017058652" description="Coth protein-domain-containing protein" evidence="2">
    <location>
        <begin position="20"/>
        <end position="641"/>
    </location>
</feature>
<accession>A0A367JLE9</accession>
<evidence type="ECO:0008006" key="5">
    <source>
        <dbReference type="Google" id="ProtNLM"/>
    </source>
</evidence>
<dbReference type="AlphaFoldDB" id="A0A367JLE9"/>
<evidence type="ECO:0000256" key="1">
    <source>
        <dbReference type="SAM" id="MobiDB-lite"/>
    </source>
</evidence>
<protein>
    <recommendedName>
        <fullName evidence="5">Coth protein-domain-containing protein</fullName>
    </recommendedName>
</protein>
<dbReference type="InterPro" id="IPR014867">
    <property type="entry name" value="Spore_coat_CotH_CotH2/3/7"/>
</dbReference>
<dbReference type="STRING" id="4846.A0A367JLE9"/>
<dbReference type="PANTHER" id="PTHR40050:SF1">
    <property type="entry name" value="INNER SPORE COAT PROTEIN H"/>
    <property type="match status" value="1"/>
</dbReference>
<dbReference type="OrthoDB" id="10267127at2759"/>
<sequence length="641" mass="69990">MKLLAISALVSLAFNGALAADVQYSVIAFPTGNQNVGVSVGGKTVQLQKSSVHPNIFSGTAPFGSSYQYVIVDGQTNTPETTTRKLADGVSSTGNEFFNRSQTVYDIPALPQAFNPVYPTLFTNLSSSNEIATIIMSVNASQLNAYNEDPKSEHKDAEITELAYINSKEIHQFQKAGLKTSGQSTKDFSKQSWAIELDKYNKNATEKSLLFGRTTLKLRAEETDASFAREKLVFDMLAASGAATLSGSWVRVFINNEAYGLFLMIDDASTHFIDDVLHGGNWKYPYTGVTFKGNALSDDEEGNLVYEGNDTSKYSKDLYKLEDKGEDKTVFKNNSQEIIMEFTRRLSQVNASDATDAQHPGSIANLIDSPENTLRHLAINFLIGSWDGFWYQASNYYLNQDMNSKKWTLITYDFDETYGNGIENEKLNTIAYQNYSRAGSQRPLVEVFLNNTYYAGVFEDTLKTIVKRFFKPSIVDARLQAWYEMLKEDIVWTRSIAGRSSGEKTSFTLQDFQSGLLGNSSSTISISQWVTKRSAALTQQLNFQDNDDLPALPAYTAGTYLDANGNVISSNGSTAASASNTGTSNGSSNTGTSNGNSNNAGSGSTTTSTTGMSSAQNTASTKQISMGALCLAVSVTVLFNF</sequence>
<evidence type="ECO:0000313" key="4">
    <source>
        <dbReference type="Proteomes" id="UP000253551"/>
    </source>
</evidence>
<feature type="signal peptide" evidence="2">
    <location>
        <begin position="1"/>
        <end position="19"/>
    </location>
</feature>
<reference evidence="3 4" key="1">
    <citation type="journal article" date="2018" name="G3 (Bethesda)">
        <title>Phylogenetic and Phylogenomic Definition of Rhizopus Species.</title>
        <authorList>
            <person name="Gryganskyi A.P."/>
            <person name="Golan J."/>
            <person name="Dolatabadi S."/>
            <person name="Mondo S."/>
            <person name="Robb S."/>
            <person name="Idnurm A."/>
            <person name="Muszewska A."/>
            <person name="Steczkiewicz K."/>
            <person name="Masonjones S."/>
            <person name="Liao H.L."/>
            <person name="Gajdeczka M.T."/>
            <person name="Anike F."/>
            <person name="Vuek A."/>
            <person name="Anishchenko I.M."/>
            <person name="Voigt K."/>
            <person name="de Hoog G.S."/>
            <person name="Smith M.E."/>
            <person name="Heitman J."/>
            <person name="Vilgalys R."/>
            <person name="Stajich J.E."/>
        </authorList>
    </citation>
    <scope>NUCLEOTIDE SEQUENCE [LARGE SCALE GENOMIC DNA]</scope>
    <source>
        <strain evidence="3 4">LSU 92-RS-03</strain>
    </source>
</reference>
<evidence type="ECO:0000256" key="2">
    <source>
        <dbReference type="SAM" id="SignalP"/>
    </source>
</evidence>
<dbReference type="Pfam" id="PF08757">
    <property type="entry name" value="CotH"/>
    <property type="match status" value="1"/>
</dbReference>
<keyword evidence="2" id="KW-0732">Signal</keyword>
<comment type="caution">
    <text evidence="3">The sequence shown here is derived from an EMBL/GenBank/DDBJ whole genome shotgun (WGS) entry which is preliminary data.</text>
</comment>
<name>A0A367JLE9_RHIST</name>
<gene>
    <name evidence="3" type="ORF">CU098_005163</name>
</gene>
<proteinExistence type="predicted"/>
<dbReference type="Proteomes" id="UP000253551">
    <property type="component" value="Unassembled WGS sequence"/>
</dbReference>
<organism evidence="3 4">
    <name type="scientific">Rhizopus stolonifer</name>
    <name type="common">Rhizopus nigricans</name>
    <dbReference type="NCBI Taxonomy" id="4846"/>
    <lineage>
        <taxon>Eukaryota</taxon>
        <taxon>Fungi</taxon>
        <taxon>Fungi incertae sedis</taxon>
        <taxon>Mucoromycota</taxon>
        <taxon>Mucoromycotina</taxon>
        <taxon>Mucoromycetes</taxon>
        <taxon>Mucorales</taxon>
        <taxon>Mucorineae</taxon>
        <taxon>Rhizopodaceae</taxon>
        <taxon>Rhizopus</taxon>
    </lineage>
</organism>
<feature type="region of interest" description="Disordered" evidence="1">
    <location>
        <begin position="573"/>
        <end position="614"/>
    </location>
</feature>
<evidence type="ECO:0000313" key="3">
    <source>
        <dbReference type="EMBL" id="RCH90762.1"/>
    </source>
</evidence>
<dbReference type="PANTHER" id="PTHR40050">
    <property type="entry name" value="INNER SPORE COAT PROTEIN H"/>
    <property type="match status" value="1"/>
</dbReference>